<evidence type="ECO:0000256" key="2">
    <source>
        <dbReference type="SAM" id="MobiDB-lite"/>
    </source>
</evidence>
<proteinExistence type="predicted"/>
<evidence type="ECO:0000313" key="5">
    <source>
        <dbReference type="Proteomes" id="UP001381693"/>
    </source>
</evidence>
<gene>
    <name evidence="4" type="ORF">SK128_005281</name>
</gene>
<reference evidence="4 5" key="1">
    <citation type="submission" date="2023-11" db="EMBL/GenBank/DDBJ databases">
        <title>Halocaridina rubra genome assembly.</title>
        <authorList>
            <person name="Smith C."/>
        </authorList>
    </citation>
    <scope>NUCLEOTIDE SEQUENCE [LARGE SCALE GENOMIC DNA]</scope>
    <source>
        <strain evidence="4">EP-1</strain>
        <tissue evidence="4">Whole</tissue>
    </source>
</reference>
<dbReference type="PANTHER" id="PTHR24252:SF7">
    <property type="entry name" value="HYALIN"/>
    <property type="match status" value="1"/>
</dbReference>
<name>A0AAN8WSK6_HALRR</name>
<accession>A0AAN8WSK6</accession>
<dbReference type="PANTHER" id="PTHR24252">
    <property type="entry name" value="ACROSIN-RELATED"/>
    <property type="match status" value="1"/>
</dbReference>
<evidence type="ECO:0000256" key="1">
    <source>
        <dbReference type="ARBA" id="ARBA00023157"/>
    </source>
</evidence>
<dbReference type="SUPFAM" id="SSF50494">
    <property type="entry name" value="Trypsin-like serine proteases"/>
    <property type="match status" value="1"/>
</dbReference>
<organism evidence="4 5">
    <name type="scientific">Halocaridina rubra</name>
    <name type="common">Hawaiian red shrimp</name>
    <dbReference type="NCBI Taxonomy" id="373956"/>
    <lineage>
        <taxon>Eukaryota</taxon>
        <taxon>Metazoa</taxon>
        <taxon>Ecdysozoa</taxon>
        <taxon>Arthropoda</taxon>
        <taxon>Crustacea</taxon>
        <taxon>Multicrustacea</taxon>
        <taxon>Malacostraca</taxon>
        <taxon>Eumalacostraca</taxon>
        <taxon>Eucarida</taxon>
        <taxon>Decapoda</taxon>
        <taxon>Pleocyemata</taxon>
        <taxon>Caridea</taxon>
        <taxon>Atyoidea</taxon>
        <taxon>Atyidae</taxon>
        <taxon>Halocaridina</taxon>
    </lineage>
</organism>
<feature type="domain" description="Peptidase S1" evidence="3">
    <location>
        <begin position="147"/>
        <end position="277"/>
    </location>
</feature>
<dbReference type="EMBL" id="JAXCGZ010019068">
    <property type="protein sequence ID" value="KAK7066674.1"/>
    <property type="molecule type" value="Genomic_DNA"/>
</dbReference>
<dbReference type="GO" id="GO:0004252">
    <property type="term" value="F:serine-type endopeptidase activity"/>
    <property type="evidence" value="ECO:0007669"/>
    <property type="project" value="InterPro"/>
</dbReference>
<dbReference type="Pfam" id="PF00089">
    <property type="entry name" value="Trypsin"/>
    <property type="match status" value="1"/>
</dbReference>
<dbReference type="GO" id="GO:0006508">
    <property type="term" value="P:proteolysis"/>
    <property type="evidence" value="ECO:0007669"/>
    <property type="project" value="InterPro"/>
</dbReference>
<evidence type="ECO:0000313" key="4">
    <source>
        <dbReference type="EMBL" id="KAK7066674.1"/>
    </source>
</evidence>
<keyword evidence="5" id="KW-1185">Reference proteome</keyword>
<dbReference type="PROSITE" id="PS50240">
    <property type="entry name" value="TRYPSIN_DOM"/>
    <property type="match status" value="1"/>
</dbReference>
<comment type="caution">
    <text evidence="4">The sequence shown here is derived from an EMBL/GenBank/DDBJ whole genome shotgun (WGS) entry which is preliminary data.</text>
</comment>
<sequence>MKVDPSEEGPSVLLLTFDKVIDFKFKINVTAVRSDDIIAFKSPSVCGIKNEVPARRSHLGVKSSSPVHEKTTGELPAEVSQSSEATEANQGTEESEDKNCQSSRTQPLVTKRKILNVLKEKNHLYSKALAHGIKTNQLKVKRGHTRIVGKEAGVGEWPWMVVIEKEMYYFPPGGPPYSLPCSGVLVDESHVVTSATCVLYYTGMMAVPVSGLKVLLGIHDIRSPNLNTTVTRSVERATFPLTVSPLTLKDDLAVLELTEAVAYTKFIRPLCLPVDCK</sequence>
<dbReference type="InterPro" id="IPR009003">
    <property type="entry name" value="Peptidase_S1_PA"/>
</dbReference>
<dbReference type="InterPro" id="IPR001254">
    <property type="entry name" value="Trypsin_dom"/>
</dbReference>
<dbReference type="Proteomes" id="UP001381693">
    <property type="component" value="Unassembled WGS sequence"/>
</dbReference>
<dbReference type="InterPro" id="IPR043504">
    <property type="entry name" value="Peptidase_S1_PA_chymotrypsin"/>
</dbReference>
<keyword evidence="1" id="KW-1015">Disulfide bond</keyword>
<dbReference type="Gene3D" id="2.40.10.10">
    <property type="entry name" value="Trypsin-like serine proteases"/>
    <property type="match status" value="1"/>
</dbReference>
<feature type="compositionally biased region" description="Polar residues" evidence="2">
    <location>
        <begin position="79"/>
        <end position="92"/>
    </location>
</feature>
<evidence type="ECO:0000259" key="3">
    <source>
        <dbReference type="PROSITE" id="PS50240"/>
    </source>
</evidence>
<protein>
    <recommendedName>
        <fullName evidence="3">Peptidase S1 domain-containing protein</fullName>
    </recommendedName>
</protein>
<feature type="region of interest" description="Disordered" evidence="2">
    <location>
        <begin position="57"/>
        <end position="106"/>
    </location>
</feature>
<dbReference type="AlphaFoldDB" id="A0AAN8WSK6"/>